<comment type="caution">
    <text evidence="2">The sequence shown here is derived from an EMBL/GenBank/DDBJ whole genome shotgun (WGS) entry which is preliminary data.</text>
</comment>
<feature type="compositionally biased region" description="Basic and acidic residues" evidence="1">
    <location>
        <begin position="248"/>
        <end position="301"/>
    </location>
</feature>
<dbReference type="EMBL" id="AHZU02001611">
    <property type="protein sequence ID" value="KFG30593.1"/>
    <property type="molecule type" value="Genomic_DNA"/>
</dbReference>
<evidence type="ECO:0000313" key="2">
    <source>
        <dbReference type="EMBL" id="KFG30593.1"/>
    </source>
</evidence>
<dbReference type="VEuPathDB" id="ToxoDB:TGDOM2_211695"/>
<dbReference type="OrthoDB" id="10509955at2759"/>
<organism evidence="2 3">
    <name type="scientific">Toxoplasma gondii GAB2-2007-GAL-DOM2</name>
    <dbReference type="NCBI Taxonomy" id="1130820"/>
    <lineage>
        <taxon>Eukaryota</taxon>
        <taxon>Sar</taxon>
        <taxon>Alveolata</taxon>
        <taxon>Apicomplexa</taxon>
        <taxon>Conoidasida</taxon>
        <taxon>Coccidia</taxon>
        <taxon>Eucoccidiorida</taxon>
        <taxon>Eimeriorina</taxon>
        <taxon>Sarcocystidae</taxon>
        <taxon>Toxoplasma</taxon>
    </lineage>
</organism>
<gene>
    <name evidence="2" type="ORF">TGDOM2_211695</name>
</gene>
<accession>A0A086JEM5</accession>
<sequence length="374" mass="39895">MQGRSLFLAKARLSWSRSRASLSDSVRSFRSFSLSQASAWLSPFVVSPRLPTALLSGSSSCSLSSPFLLSALTTWCPSSSSLAAPPSALESLSSSRSTSRSSGLLSSSVSSSLLSPPLSLSIASPRASSGSLVAAAGDRQRASSTLHLSAAPFSTCRSSFPASLSPGVVSPSPRLLLICFCALSLSLFFVTAAETDRLRERGAEAGGEHKAEVGEDEQLGKERDAEPESREKEVKREPPTQVASDSETTFRSETKRRTKDRRALKENQDIPIEVRERQERRTNAREAGDREVKQSRTDHVTHTPGDTLLESVPERCEDSLTPADQGQCLPDDLRRAFFALLDVEQPRGSSPSTSTSSSSASSVLSPSSSSSAPA</sequence>
<dbReference type="AlphaFoldDB" id="A0A086JEM5"/>
<feature type="compositionally biased region" description="Low complexity" evidence="1">
    <location>
        <begin position="349"/>
        <end position="374"/>
    </location>
</feature>
<evidence type="ECO:0000256" key="1">
    <source>
        <dbReference type="SAM" id="MobiDB-lite"/>
    </source>
</evidence>
<feature type="region of interest" description="Disordered" evidence="1">
    <location>
        <begin position="345"/>
        <end position="374"/>
    </location>
</feature>
<reference evidence="2 3" key="1">
    <citation type="submission" date="2014-02" db="EMBL/GenBank/DDBJ databases">
        <authorList>
            <person name="Sibley D."/>
            <person name="Venepally P."/>
            <person name="Karamycheva S."/>
            <person name="Hadjithomas M."/>
            <person name="Khan A."/>
            <person name="Brunk B."/>
            <person name="Roos D."/>
            <person name="Caler E."/>
            <person name="Lorenzi H."/>
        </authorList>
    </citation>
    <scope>NUCLEOTIDE SEQUENCE [LARGE SCALE GENOMIC DNA]</scope>
    <source>
        <strain evidence="2 3">GAB2-2007-GAL-DOM2</strain>
    </source>
</reference>
<name>A0A086JEM5_TOXGO</name>
<protein>
    <submittedName>
        <fullName evidence="2">Uncharacterized protein</fullName>
    </submittedName>
</protein>
<feature type="compositionally biased region" description="Basic and acidic residues" evidence="1">
    <location>
        <begin position="201"/>
        <end position="238"/>
    </location>
</feature>
<evidence type="ECO:0000313" key="3">
    <source>
        <dbReference type="Proteomes" id="UP000028837"/>
    </source>
</evidence>
<feature type="region of interest" description="Disordered" evidence="1">
    <location>
        <begin position="201"/>
        <end position="329"/>
    </location>
</feature>
<dbReference type="Proteomes" id="UP000028837">
    <property type="component" value="Unassembled WGS sequence"/>
</dbReference>
<proteinExistence type="predicted"/>